<evidence type="ECO:0000313" key="2">
    <source>
        <dbReference type="EMBL" id="KAJ7605580.1"/>
    </source>
</evidence>
<reference evidence="2" key="1">
    <citation type="submission" date="2023-03" db="EMBL/GenBank/DDBJ databases">
        <title>Massive genome expansion in bonnet fungi (Mycena s.s.) driven by repeated elements and novel gene families across ecological guilds.</title>
        <authorList>
            <consortium name="Lawrence Berkeley National Laboratory"/>
            <person name="Harder C.B."/>
            <person name="Miyauchi S."/>
            <person name="Viragh M."/>
            <person name="Kuo A."/>
            <person name="Thoen E."/>
            <person name="Andreopoulos B."/>
            <person name="Lu D."/>
            <person name="Skrede I."/>
            <person name="Drula E."/>
            <person name="Henrissat B."/>
            <person name="Morin E."/>
            <person name="Kohler A."/>
            <person name="Barry K."/>
            <person name="LaButti K."/>
            <person name="Morin E."/>
            <person name="Salamov A."/>
            <person name="Lipzen A."/>
            <person name="Mereny Z."/>
            <person name="Hegedus B."/>
            <person name="Baldrian P."/>
            <person name="Stursova M."/>
            <person name="Weitz H."/>
            <person name="Taylor A."/>
            <person name="Grigoriev I.V."/>
            <person name="Nagy L.G."/>
            <person name="Martin F."/>
            <person name="Kauserud H."/>
        </authorList>
    </citation>
    <scope>NUCLEOTIDE SEQUENCE</scope>
    <source>
        <strain evidence="2">9284</strain>
    </source>
</reference>
<sequence>SDKFSGDRSLSNSIQFKQQFLLYRELTCAVKEGDTGRILEALKLLIFIFAGANKQNYTTAFMEIYCMFRYEASPSLKNAILDNWLVNTTGQPGKFLEDDHLQEHHIRLLTDMMSGNMYRDEKLHYFKSGRDFGHTAKNMINLGYKSLDGGKMHEFQANSTNRANVLRTLR</sequence>
<dbReference type="Pfam" id="PF20231">
    <property type="entry name" value="DUF6589"/>
    <property type="match status" value="1"/>
</dbReference>
<comment type="caution">
    <text evidence="2">The sequence shown here is derived from an EMBL/GenBank/DDBJ whole genome shotgun (WGS) entry which is preliminary data.</text>
</comment>
<protein>
    <recommendedName>
        <fullName evidence="1">DUF6589 domain-containing protein</fullName>
    </recommendedName>
</protein>
<evidence type="ECO:0000313" key="3">
    <source>
        <dbReference type="Proteomes" id="UP001221142"/>
    </source>
</evidence>
<feature type="non-terminal residue" evidence="2">
    <location>
        <position position="170"/>
    </location>
</feature>
<feature type="domain" description="DUF6589" evidence="1">
    <location>
        <begin position="2"/>
        <end position="115"/>
    </location>
</feature>
<name>A0AAD7F8P3_9AGAR</name>
<keyword evidence="3" id="KW-1185">Reference proteome</keyword>
<organism evidence="2 3">
    <name type="scientific">Roridomyces roridus</name>
    <dbReference type="NCBI Taxonomy" id="1738132"/>
    <lineage>
        <taxon>Eukaryota</taxon>
        <taxon>Fungi</taxon>
        <taxon>Dikarya</taxon>
        <taxon>Basidiomycota</taxon>
        <taxon>Agaricomycotina</taxon>
        <taxon>Agaricomycetes</taxon>
        <taxon>Agaricomycetidae</taxon>
        <taxon>Agaricales</taxon>
        <taxon>Marasmiineae</taxon>
        <taxon>Mycenaceae</taxon>
        <taxon>Roridomyces</taxon>
    </lineage>
</organism>
<feature type="non-terminal residue" evidence="2">
    <location>
        <position position="1"/>
    </location>
</feature>
<dbReference type="InterPro" id="IPR046496">
    <property type="entry name" value="DUF6589"/>
</dbReference>
<gene>
    <name evidence="2" type="ORF">FB45DRAFT_702658</name>
</gene>
<accession>A0AAD7F8P3</accession>
<proteinExistence type="predicted"/>
<dbReference type="Proteomes" id="UP001221142">
    <property type="component" value="Unassembled WGS sequence"/>
</dbReference>
<dbReference type="AlphaFoldDB" id="A0AAD7F8P3"/>
<dbReference type="EMBL" id="JARKIF010000072">
    <property type="protein sequence ID" value="KAJ7605580.1"/>
    <property type="molecule type" value="Genomic_DNA"/>
</dbReference>
<evidence type="ECO:0000259" key="1">
    <source>
        <dbReference type="Pfam" id="PF20231"/>
    </source>
</evidence>